<protein>
    <submittedName>
        <fullName evidence="1">Uncharacterized protein</fullName>
    </submittedName>
</protein>
<evidence type="ECO:0000313" key="1">
    <source>
        <dbReference type="EMBL" id="TPE42422.1"/>
    </source>
</evidence>
<dbReference type="EMBL" id="VFRQ01000013">
    <property type="protein sequence ID" value="TPE42422.1"/>
    <property type="molecule type" value="Genomic_DNA"/>
</dbReference>
<dbReference type="Proteomes" id="UP000316727">
    <property type="component" value="Unassembled WGS sequence"/>
</dbReference>
<comment type="caution">
    <text evidence="1">The sequence shown here is derived from an EMBL/GenBank/DDBJ whole genome shotgun (WGS) entry which is preliminary data.</text>
</comment>
<sequence length="106" mass="12197">MHYFQSAASQSQVLSQVRFSPVAWPRGFVLHYVIPSATSKAVAIPAIRQQLPEGKRRKVEVRQLEEYNPLLLCPCCKKETMVTLQVLAKRGPPQGLRTQRRYQEFE</sequence>
<reference evidence="1 2" key="1">
    <citation type="submission" date="2019-06" db="EMBL/GenBank/DDBJ databases">
        <title>A novel bacterium of genus Pontibacter, isolated from marine sediment.</title>
        <authorList>
            <person name="Huang H."/>
            <person name="Mo K."/>
            <person name="Hu Y."/>
        </authorList>
    </citation>
    <scope>NUCLEOTIDE SEQUENCE [LARGE SCALE GENOMIC DNA]</scope>
    <source>
        <strain evidence="1 2">HB172049</strain>
    </source>
</reference>
<dbReference type="RefSeq" id="WP_140623499.1">
    <property type="nucleotide sequence ID" value="NZ_VFRQ01000013.1"/>
</dbReference>
<keyword evidence="2" id="KW-1185">Reference proteome</keyword>
<dbReference type="AlphaFoldDB" id="A0A501W125"/>
<evidence type="ECO:0000313" key="2">
    <source>
        <dbReference type="Proteomes" id="UP000316727"/>
    </source>
</evidence>
<dbReference type="OrthoDB" id="9791273at2"/>
<organism evidence="1 2">
    <name type="scientific">Pontibacter mangrovi</name>
    <dbReference type="NCBI Taxonomy" id="2589816"/>
    <lineage>
        <taxon>Bacteria</taxon>
        <taxon>Pseudomonadati</taxon>
        <taxon>Bacteroidota</taxon>
        <taxon>Cytophagia</taxon>
        <taxon>Cytophagales</taxon>
        <taxon>Hymenobacteraceae</taxon>
        <taxon>Pontibacter</taxon>
    </lineage>
</organism>
<name>A0A501W125_9BACT</name>
<gene>
    <name evidence="1" type="ORF">FJM65_18545</name>
</gene>
<proteinExistence type="predicted"/>
<accession>A0A501W125</accession>